<organism evidence="2 3">
    <name type="scientific">Chelydra serpentina</name>
    <name type="common">Snapping turtle</name>
    <name type="synonym">Testudo serpentina</name>
    <dbReference type="NCBI Taxonomy" id="8475"/>
    <lineage>
        <taxon>Eukaryota</taxon>
        <taxon>Metazoa</taxon>
        <taxon>Chordata</taxon>
        <taxon>Craniata</taxon>
        <taxon>Vertebrata</taxon>
        <taxon>Euteleostomi</taxon>
        <taxon>Archelosauria</taxon>
        <taxon>Testudinata</taxon>
        <taxon>Testudines</taxon>
        <taxon>Cryptodira</taxon>
        <taxon>Durocryptodira</taxon>
        <taxon>Americhelydia</taxon>
        <taxon>Chelydroidea</taxon>
        <taxon>Chelydridae</taxon>
        <taxon>Chelydra</taxon>
    </lineage>
</organism>
<dbReference type="Gene3D" id="3.40.50.300">
    <property type="entry name" value="P-loop containing nucleotide triphosphate hydrolases"/>
    <property type="match status" value="1"/>
</dbReference>
<dbReference type="InterPro" id="IPR027417">
    <property type="entry name" value="P-loop_NTPase"/>
</dbReference>
<dbReference type="FunFam" id="3.40.50.300:FF:001328">
    <property type="entry name" value="Dynein heavy chain 6, axonemal"/>
    <property type="match status" value="1"/>
</dbReference>
<evidence type="ECO:0000313" key="2">
    <source>
        <dbReference type="Ensembl" id="ENSCSRP00000026164.1"/>
    </source>
</evidence>
<dbReference type="GO" id="GO:0045505">
    <property type="term" value="F:dynein intermediate chain binding"/>
    <property type="evidence" value="ECO:0007669"/>
    <property type="project" value="InterPro"/>
</dbReference>
<dbReference type="PANTHER" id="PTHR46961:SF8">
    <property type="entry name" value="DYNEIN AXONEMAL HEAVY CHAIN 7"/>
    <property type="match status" value="1"/>
</dbReference>
<dbReference type="Ensembl" id="ENSCSRT00000027259.1">
    <property type="protein sequence ID" value="ENSCSRP00000026164.1"/>
    <property type="gene ID" value="ENSCSRG00000019483.1"/>
</dbReference>
<dbReference type="InterPro" id="IPR043157">
    <property type="entry name" value="Dynein_AAA1S"/>
</dbReference>
<reference evidence="2" key="1">
    <citation type="submission" date="2025-08" db="UniProtKB">
        <authorList>
            <consortium name="Ensembl"/>
        </authorList>
    </citation>
    <scope>IDENTIFICATION</scope>
</reference>
<sequence length="303" mass="34167">SQTIRSVLGCKDLMYLKYPSENEEILLLRSIIDVNLPKFLSHDLPLFEGITSDLFPGVKLPKPDYNDLLEAIKMNCDAMNLQMTDMFAEKILQIFEMMIVRHGFMIVGEPFGGKTCAYRVLAAALGDLCEKGLMEENKVQITVINPKSITMGQLYGQFDPVSHEWSDGILAVSFRAFASSLTPDRKWLIFDGPVDAVWIENMNTVLDDNKKLCLMSGEIIQMSQQMSLIFEPMDLEVASPATVSRCGMIYMEPHTLGWRPLLVSWLNLMPPGVSSMHKEFIVGLFDRMVPLTVEFIRKCAKVG</sequence>
<dbReference type="InterPro" id="IPR035699">
    <property type="entry name" value="AAA_6"/>
</dbReference>
<dbReference type="GO" id="GO:0005524">
    <property type="term" value="F:ATP binding"/>
    <property type="evidence" value="ECO:0007669"/>
    <property type="project" value="InterPro"/>
</dbReference>
<dbReference type="GO" id="GO:0007018">
    <property type="term" value="P:microtubule-based movement"/>
    <property type="evidence" value="ECO:0007669"/>
    <property type="project" value="InterPro"/>
</dbReference>
<evidence type="ECO:0000313" key="3">
    <source>
        <dbReference type="Proteomes" id="UP000694403"/>
    </source>
</evidence>
<dbReference type="GO" id="GO:0030286">
    <property type="term" value="C:dynein complex"/>
    <property type="evidence" value="ECO:0007669"/>
    <property type="project" value="InterPro"/>
</dbReference>
<dbReference type="Gene3D" id="1.10.8.710">
    <property type="match status" value="1"/>
</dbReference>
<dbReference type="Proteomes" id="UP000694403">
    <property type="component" value="Unplaced"/>
</dbReference>
<dbReference type="GO" id="GO:0051959">
    <property type="term" value="F:dynein light intermediate chain binding"/>
    <property type="evidence" value="ECO:0007669"/>
    <property type="project" value="InterPro"/>
</dbReference>
<dbReference type="InterPro" id="IPR026983">
    <property type="entry name" value="DHC"/>
</dbReference>
<accession>A0A8C3XVP9</accession>
<dbReference type="PANTHER" id="PTHR46961">
    <property type="entry name" value="DYNEIN HEAVY CHAIN 1, AXONEMAL-LIKE PROTEIN"/>
    <property type="match status" value="1"/>
</dbReference>
<protein>
    <recommendedName>
        <fullName evidence="1">Dynein heavy chain hydrolytic ATP-binding dynein motor region domain-containing protein</fullName>
    </recommendedName>
</protein>
<reference evidence="2" key="2">
    <citation type="submission" date="2025-09" db="UniProtKB">
        <authorList>
            <consortium name="Ensembl"/>
        </authorList>
    </citation>
    <scope>IDENTIFICATION</scope>
</reference>
<keyword evidence="3" id="KW-1185">Reference proteome</keyword>
<evidence type="ECO:0000259" key="1">
    <source>
        <dbReference type="Pfam" id="PF12774"/>
    </source>
</evidence>
<dbReference type="SUPFAM" id="SSF52540">
    <property type="entry name" value="P-loop containing nucleoside triphosphate hydrolases"/>
    <property type="match status" value="1"/>
</dbReference>
<proteinExistence type="predicted"/>
<dbReference type="AlphaFoldDB" id="A0A8C3XVP9"/>
<feature type="domain" description="Dynein heavy chain hydrolytic ATP-binding dynein motor region" evidence="1">
    <location>
        <begin position="4"/>
        <end position="115"/>
    </location>
</feature>
<name>A0A8C3XVP9_CHESE</name>
<dbReference type="Pfam" id="PF12774">
    <property type="entry name" value="AAA_6"/>
    <property type="match status" value="1"/>
</dbReference>